<accession>A0ABU7PHG0</accession>
<proteinExistence type="predicted"/>
<keyword evidence="2" id="KW-0288">FMN</keyword>
<reference evidence="6 7" key="1">
    <citation type="submission" date="2023-12" db="EMBL/GenBank/DDBJ databases">
        <title>Streptomyces sp. V4-01.</title>
        <authorList>
            <person name="Somphong A."/>
            <person name="Phongsopitanun W."/>
        </authorList>
    </citation>
    <scope>NUCLEOTIDE SEQUENCE [LARGE SCALE GENOMIC DNA]</scope>
    <source>
        <strain evidence="6 7">V4-01</strain>
    </source>
</reference>
<dbReference type="InterPro" id="IPR019952">
    <property type="entry name" value="F420_OxRdatse_Rv1855c_pred"/>
</dbReference>
<dbReference type="InterPro" id="IPR036661">
    <property type="entry name" value="Luciferase-like_sf"/>
</dbReference>
<evidence type="ECO:0000256" key="1">
    <source>
        <dbReference type="ARBA" id="ARBA00022630"/>
    </source>
</evidence>
<evidence type="ECO:0000256" key="2">
    <source>
        <dbReference type="ARBA" id="ARBA00022643"/>
    </source>
</evidence>
<dbReference type="InterPro" id="IPR011251">
    <property type="entry name" value="Luciferase-like_dom"/>
</dbReference>
<dbReference type="RefSeq" id="WP_330798673.1">
    <property type="nucleotide sequence ID" value="NZ_JAZEWV010000026.1"/>
</dbReference>
<dbReference type="Proteomes" id="UP001344658">
    <property type="component" value="Unassembled WGS sequence"/>
</dbReference>
<comment type="caution">
    <text evidence="6">The sequence shown here is derived from an EMBL/GenBank/DDBJ whole genome shotgun (WGS) entry which is preliminary data.</text>
</comment>
<dbReference type="InterPro" id="IPR050172">
    <property type="entry name" value="SsuD_RutA_monooxygenase"/>
</dbReference>
<dbReference type="PANTHER" id="PTHR42847">
    <property type="entry name" value="ALKANESULFONATE MONOOXYGENASE"/>
    <property type="match status" value="1"/>
</dbReference>
<evidence type="ECO:0000259" key="5">
    <source>
        <dbReference type="Pfam" id="PF00296"/>
    </source>
</evidence>
<dbReference type="PANTHER" id="PTHR42847:SF8">
    <property type="entry name" value="CONSERVED PROTEIN"/>
    <property type="match status" value="1"/>
</dbReference>
<dbReference type="Gene3D" id="3.20.20.30">
    <property type="entry name" value="Luciferase-like domain"/>
    <property type="match status" value="1"/>
</dbReference>
<dbReference type="EC" id="1.-.-.-" evidence="6"/>
<keyword evidence="4" id="KW-0503">Monooxygenase</keyword>
<keyword evidence="1" id="KW-0285">Flavoprotein</keyword>
<evidence type="ECO:0000256" key="3">
    <source>
        <dbReference type="ARBA" id="ARBA00023002"/>
    </source>
</evidence>
<evidence type="ECO:0000256" key="4">
    <source>
        <dbReference type="ARBA" id="ARBA00023033"/>
    </source>
</evidence>
<evidence type="ECO:0000313" key="7">
    <source>
        <dbReference type="Proteomes" id="UP001344658"/>
    </source>
</evidence>
<feature type="domain" description="Luciferase-like" evidence="5">
    <location>
        <begin position="25"/>
        <end position="256"/>
    </location>
</feature>
<protein>
    <submittedName>
        <fullName evidence="6">LLM class F420-dependent oxidoreductase</fullName>
        <ecNumber evidence="6">1.-.-.-</ecNumber>
    </submittedName>
</protein>
<organism evidence="6 7">
    <name type="scientific">Actinacidiphila polyblastidii</name>
    <dbReference type="NCBI Taxonomy" id="3110430"/>
    <lineage>
        <taxon>Bacteria</taxon>
        <taxon>Bacillati</taxon>
        <taxon>Actinomycetota</taxon>
        <taxon>Actinomycetes</taxon>
        <taxon>Kitasatosporales</taxon>
        <taxon>Streptomycetaceae</taxon>
        <taxon>Actinacidiphila</taxon>
    </lineage>
</organism>
<dbReference type="NCBIfam" id="TIGR03560">
    <property type="entry name" value="F420_Rv1855c"/>
    <property type="match status" value="1"/>
</dbReference>
<dbReference type="Pfam" id="PF00296">
    <property type="entry name" value="Bac_luciferase"/>
    <property type="match status" value="1"/>
</dbReference>
<sequence length="315" mass="35155">MAIKYSLGLPQGFVWELVGRRDPVEAFDTLLRWTKAVEQSGYDTIWVADHLMTVPPSQEMLFECWTTVAALLRETETIRIGQLATCNSYHNPALQAKMASTTDVIGGGRFTFGIGAGWYEPDYQAYGFDFPSAGERLRQLDEAVQIIKRMWTEDEVTFEGKYYQVRGAVNQPKGIQQPHIPMMIAGGGEKVTLKLVAKYGDYANVTGSPEEVERKFAILKKHCEDAGRDYDSIKRTVLMHSVLDETDEKAAARVPQWAPAVYPGDISTYGLIGTVDTVRERIAAYEAVGVDEFVLSFPDTVQTDLLTQFAEAFIA</sequence>
<keyword evidence="3 6" id="KW-0560">Oxidoreductase</keyword>
<name>A0ABU7PHG0_9ACTN</name>
<gene>
    <name evidence="6" type="ORF">V2S66_25135</name>
</gene>
<dbReference type="EMBL" id="JAZEWV010000026">
    <property type="protein sequence ID" value="MEE4545241.1"/>
    <property type="molecule type" value="Genomic_DNA"/>
</dbReference>
<evidence type="ECO:0000313" key="6">
    <source>
        <dbReference type="EMBL" id="MEE4545241.1"/>
    </source>
</evidence>
<dbReference type="SUPFAM" id="SSF51679">
    <property type="entry name" value="Bacterial luciferase-like"/>
    <property type="match status" value="1"/>
</dbReference>
<dbReference type="GO" id="GO:0016491">
    <property type="term" value="F:oxidoreductase activity"/>
    <property type="evidence" value="ECO:0007669"/>
    <property type="project" value="UniProtKB-KW"/>
</dbReference>
<keyword evidence="7" id="KW-1185">Reference proteome</keyword>